<dbReference type="EMBL" id="CABFPH010000003">
    <property type="protein sequence ID" value="VUD69840.1"/>
    <property type="molecule type" value="Genomic_DNA"/>
</dbReference>
<accession>A0A509E6Q5</accession>
<comment type="cofactor">
    <cofactor evidence="7 9">
        <name>Mg(2+)</name>
        <dbReference type="ChEBI" id="CHEBI:18420"/>
    </cofactor>
    <text evidence="7 9">Binds 1 Mg(2+) ion per subunit.</text>
</comment>
<comment type="similarity">
    <text evidence="2 7">Belongs to the PanB family.</text>
</comment>
<keyword evidence="10" id="KW-0489">Methyltransferase</keyword>
<dbReference type="Gene3D" id="3.20.20.60">
    <property type="entry name" value="Phosphoenolpyruvate-binding domains"/>
    <property type="match status" value="1"/>
</dbReference>
<evidence type="ECO:0000256" key="3">
    <source>
        <dbReference type="ARBA" id="ARBA00011424"/>
    </source>
</evidence>
<dbReference type="FunFam" id="3.20.20.60:FF:000003">
    <property type="entry name" value="3-methyl-2-oxobutanoate hydroxymethyltransferase"/>
    <property type="match status" value="1"/>
</dbReference>
<organism evidence="10 11">
    <name type="scientific">Methylobacterium symbioticum</name>
    <dbReference type="NCBI Taxonomy" id="2584084"/>
    <lineage>
        <taxon>Bacteria</taxon>
        <taxon>Pseudomonadati</taxon>
        <taxon>Pseudomonadota</taxon>
        <taxon>Alphaproteobacteria</taxon>
        <taxon>Hyphomicrobiales</taxon>
        <taxon>Methylobacteriaceae</taxon>
        <taxon>Methylobacterium</taxon>
    </lineage>
</organism>
<dbReference type="PANTHER" id="PTHR20881">
    <property type="entry name" value="3-METHYL-2-OXOBUTANOATE HYDROXYMETHYLTRANSFERASE"/>
    <property type="match status" value="1"/>
</dbReference>
<feature type="binding site" evidence="7">
    <location>
        <begin position="60"/>
        <end position="61"/>
    </location>
    <ligand>
        <name>3-methyl-2-oxobutanoate</name>
        <dbReference type="ChEBI" id="CHEBI:11851"/>
    </ligand>
</feature>
<dbReference type="PANTHER" id="PTHR20881:SF0">
    <property type="entry name" value="3-METHYL-2-OXOBUTANOATE HYDROXYMETHYLTRANSFERASE"/>
    <property type="match status" value="1"/>
</dbReference>
<dbReference type="SUPFAM" id="SSF51621">
    <property type="entry name" value="Phosphoenolpyruvate/pyruvate domain"/>
    <property type="match status" value="1"/>
</dbReference>
<protein>
    <recommendedName>
        <fullName evidence="7">3-methyl-2-oxobutanoate hydroxymethyltransferase</fullName>
        <ecNumber evidence="7">2.1.2.11</ecNumber>
    </recommendedName>
    <alternativeName>
        <fullName evidence="7">Ketopantoate hydroxymethyltransferase</fullName>
        <shortName evidence="7">KPHMT</shortName>
    </alternativeName>
</protein>
<proteinExistence type="inferred from homology"/>
<dbReference type="NCBIfam" id="NF001452">
    <property type="entry name" value="PRK00311.1"/>
    <property type="match status" value="1"/>
</dbReference>
<evidence type="ECO:0000313" key="10">
    <source>
        <dbReference type="EMBL" id="VUD69840.1"/>
    </source>
</evidence>
<keyword evidence="7 9" id="KW-0460">Magnesium</keyword>
<dbReference type="Proteomes" id="UP000410984">
    <property type="component" value="Unassembled WGS sequence"/>
</dbReference>
<keyword evidence="5 7" id="KW-0808">Transferase</keyword>
<evidence type="ECO:0000256" key="1">
    <source>
        <dbReference type="ARBA" id="ARBA00005033"/>
    </source>
</evidence>
<dbReference type="Pfam" id="PF02548">
    <property type="entry name" value="Pantoate_transf"/>
    <property type="match status" value="1"/>
</dbReference>
<evidence type="ECO:0000256" key="8">
    <source>
        <dbReference type="PIRSR" id="PIRSR000388-1"/>
    </source>
</evidence>
<reference evidence="10 11" key="1">
    <citation type="submission" date="2019-06" db="EMBL/GenBank/DDBJ databases">
        <authorList>
            <person name="Rodrigo-Torres L."/>
            <person name="Arahal R. D."/>
            <person name="Lucena T."/>
        </authorList>
    </citation>
    <scope>NUCLEOTIDE SEQUENCE [LARGE SCALE GENOMIC DNA]</scope>
    <source>
        <strain evidence="10 11">SB0023/3</strain>
    </source>
</reference>
<dbReference type="EC" id="2.1.2.11" evidence="7"/>
<feature type="binding site" evidence="7 9">
    <location>
        <position position="60"/>
    </location>
    <ligand>
        <name>Mg(2+)</name>
        <dbReference type="ChEBI" id="CHEBI:18420"/>
    </ligand>
</feature>
<dbReference type="GO" id="GO:0008168">
    <property type="term" value="F:methyltransferase activity"/>
    <property type="evidence" value="ECO:0007669"/>
    <property type="project" value="UniProtKB-KW"/>
</dbReference>
<comment type="caution">
    <text evidence="7">Lacks conserved residue(s) required for the propagation of feature annotation.</text>
</comment>
<dbReference type="GO" id="GO:0005737">
    <property type="term" value="C:cytoplasm"/>
    <property type="evidence" value="ECO:0007669"/>
    <property type="project" value="UniProtKB-SubCell"/>
</dbReference>
<feature type="binding site" evidence="7">
    <location>
        <position position="128"/>
    </location>
    <ligand>
        <name>3-methyl-2-oxobutanoate</name>
        <dbReference type="ChEBI" id="CHEBI:11851"/>
    </ligand>
</feature>
<sequence length="299" mass="32154">MSTAAGTGAGEAARKVEKRTILDIRSAKRTGEKIAYMSVPDYTSARWAEMAGVDVAVVGDSLAMVAHGHASTIPATMDMMILHAQAVRRGAPNTFVLGCMPYQSYNTVDRALTNASRFMQEALCDAVKPQGGRSQAHILKALVDAGIPTASHIGLTPHTIANFGGFKIQGRTAEAAMKILEDALAIEDAGCFMLEFEAVPAPIAQLISEQLTIPTIGIGAGAGCDGQILLAYDLLGVFTDFKPKFTKRYANLTEVAVSGIRRYVEEVKAVTFPDDDHSYRVDPAEYDNFCSLVEHRKQI</sequence>
<name>A0A509E6Q5_9HYPH</name>
<dbReference type="OrthoDB" id="9781789at2"/>
<dbReference type="GO" id="GO:0000287">
    <property type="term" value="F:magnesium ion binding"/>
    <property type="evidence" value="ECO:0007669"/>
    <property type="project" value="TreeGrafter"/>
</dbReference>
<comment type="subunit">
    <text evidence="3 7">Homodecamer; pentamer of dimers.</text>
</comment>
<dbReference type="NCBIfam" id="TIGR00222">
    <property type="entry name" value="panB"/>
    <property type="match status" value="1"/>
</dbReference>
<dbReference type="InterPro" id="IPR003700">
    <property type="entry name" value="Pantoate_hydroxy_MeTrfase"/>
</dbReference>
<dbReference type="RefSeq" id="WP_142581434.1">
    <property type="nucleotide sequence ID" value="NZ_CABFPH010000003.1"/>
</dbReference>
<evidence type="ECO:0000313" key="11">
    <source>
        <dbReference type="Proteomes" id="UP000410984"/>
    </source>
</evidence>
<dbReference type="PIRSF" id="PIRSF000388">
    <property type="entry name" value="Pantoate_hydroxy_MeTrfase"/>
    <property type="match status" value="1"/>
</dbReference>
<dbReference type="AlphaFoldDB" id="A0A509E6Q5"/>
<dbReference type="GO" id="GO:0032259">
    <property type="term" value="P:methylation"/>
    <property type="evidence" value="ECO:0007669"/>
    <property type="project" value="UniProtKB-KW"/>
</dbReference>
<evidence type="ECO:0000256" key="2">
    <source>
        <dbReference type="ARBA" id="ARBA00008676"/>
    </source>
</evidence>
<evidence type="ECO:0000256" key="6">
    <source>
        <dbReference type="ARBA" id="ARBA00056497"/>
    </source>
</evidence>
<comment type="pathway">
    <text evidence="1 7">Cofactor biosynthesis; (R)-pantothenate biosynthesis; (R)-pantoate from 3-methyl-2-oxobutanoate: step 1/2.</text>
</comment>
<dbReference type="CDD" id="cd06557">
    <property type="entry name" value="KPHMT-like"/>
    <property type="match status" value="1"/>
</dbReference>
<evidence type="ECO:0000256" key="4">
    <source>
        <dbReference type="ARBA" id="ARBA00022655"/>
    </source>
</evidence>
<comment type="catalytic activity">
    <reaction evidence="7">
        <text>(6R)-5,10-methylene-5,6,7,8-tetrahydrofolate + 3-methyl-2-oxobutanoate + H2O = 2-dehydropantoate + (6S)-5,6,7,8-tetrahydrofolate</text>
        <dbReference type="Rhea" id="RHEA:11824"/>
        <dbReference type="ChEBI" id="CHEBI:11561"/>
        <dbReference type="ChEBI" id="CHEBI:11851"/>
        <dbReference type="ChEBI" id="CHEBI:15377"/>
        <dbReference type="ChEBI" id="CHEBI:15636"/>
        <dbReference type="ChEBI" id="CHEBI:57453"/>
        <dbReference type="EC" id="2.1.2.11"/>
    </reaction>
</comment>
<dbReference type="GO" id="GO:0015940">
    <property type="term" value="P:pantothenate biosynthetic process"/>
    <property type="evidence" value="ECO:0007669"/>
    <property type="project" value="UniProtKB-UniRule"/>
</dbReference>
<evidence type="ECO:0000256" key="7">
    <source>
        <dbReference type="HAMAP-Rule" id="MF_00156"/>
    </source>
</evidence>
<evidence type="ECO:0000256" key="9">
    <source>
        <dbReference type="PIRSR" id="PIRSR000388-3"/>
    </source>
</evidence>
<gene>
    <name evidence="10" type="primary">panB_1</name>
    <name evidence="7" type="synonym">panB</name>
    <name evidence="10" type="ORF">MET9862_00400</name>
</gene>
<dbReference type="HAMAP" id="MF_00156">
    <property type="entry name" value="PanB"/>
    <property type="match status" value="1"/>
</dbReference>
<dbReference type="GO" id="GO:0003864">
    <property type="term" value="F:3-methyl-2-oxobutanoate hydroxymethyltransferase activity"/>
    <property type="evidence" value="ECO:0007669"/>
    <property type="project" value="UniProtKB-UniRule"/>
</dbReference>
<dbReference type="InterPro" id="IPR015813">
    <property type="entry name" value="Pyrv/PenolPyrv_kinase-like_dom"/>
</dbReference>
<dbReference type="InterPro" id="IPR040442">
    <property type="entry name" value="Pyrv_kinase-like_dom_sf"/>
</dbReference>
<comment type="function">
    <text evidence="6 7">Catalyzes the reversible reaction in which hydroxymethyl group from 5,10-methylenetetrahydrofolate is transferred onto alpha-ketoisovalerate to form ketopantoate.</text>
</comment>
<keyword evidence="4 7" id="KW-0566">Pantothenate biosynthesis</keyword>
<comment type="subcellular location">
    <subcellularLocation>
        <location evidence="7">Cytoplasm</location>
    </subcellularLocation>
</comment>
<feature type="active site" description="Proton acceptor" evidence="7 8">
    <location>
        <position position="197"/>
    </location>
</feature>
<keyword evidence="11" id="KW-1185">Reference proteome</keyword>
<keyword evidence="7 9" id="KW-0479">Metal-binding</keyword>
<evidence type="ECO:0000256" key="5">
    <source>
        <dbReference type="ARBA" id="ARBA00022679"/>
    </source>
</evidence>
<keyword evidence="7" id="KW-0963">Cytoplasm</keyword>
<dbReference type="UniPathway" id="UPA00028">
    <property type="reaction ID" value="UER00003"/>
</dbReference>